<reference evidence="3" key="1">
    <citation type="submission" date="2018-12" db="EMBL/GenBank/DDBJ databases">
        <title>Tengunoibacter tsumagoiensis gen. nov., sp. nov., Dictyobacter kobayashii sp. nov., D. alpinus sp. nov., and D. joshuensis sp. nov. and description of Dictyobacteraceae fam. nov. within the order Ktedonobacterales isolated from Tengu-no-mugimeshi.</title>
        <authorList>
            <person name="Wang C.M."/>
            <person name="Zheng Y."/>
            <person name="Sakai Y."/>
            <person name="Toyoda A."/>
            <person name="Minakuchi Y."/>
            <person name="Abe K."/>
            <person name="Yokota A."/>
            <person name="Yabe S."/>
        </authorList>
    </citation>
    <scope>NUCLEOTIDE SEQUENCE [LARGE SCALE GENOMIC DNA]</scope>
    <source>
        <strain evidence="3">Uno16</strain>
    </source>
</reference>
<evidence type="ECO:0000313" key="3">
    <source>
        <dbReference type="Proteomes" id="UP000287171"/>
    </source>
</evidence>
<sequence>MFDRPHPQVLYVIACGSSSAFLTLALVKCAQSAGWTVCVITTPYGRNFLDISALEQLTGYPVRSEYKKPEEPDVLPPADAIIVFPATFNTINKWALGISDTLAVGLLSEYTGLNRPIVAVPCFRTGGGLDTNPAFKRSVRLLRKYKVHVLYEPQLYPPKNRVPPEIILTTLNSVIQEKVHGNN</sequence>
<gene>
    <name evidence="2" type="ORF">KDA_30440</name>
</gene>
<organism evidence="2 3">
    <name type="scientific">Dictyobacter alpinus</name>
    <dbReference type="NCBI Taxonomy" id="2014873"/>
    <lineage>
        <taxon>Bacteria</taxon>
        <taxon>Bacillati</taxon>
        <taxon>Chloroflexota</taxon>
        <taxon>Ktedonobacteria</taxon>
        <taxon>Ktedonobacterales</taxon>
        <taxon>Dictyobacteraceae</taxon>
        <taxon>Dictyobacter</taxon>
    </lineage>
</organism>
<dbReference type="GO" id="GO:0003824">
    <property type="term" value="F:catalytic activity"/>
    <property type="evidence" value="ECO:0007669"/>
    <property type="project" value="InterPro"/>
</dbReference>
<keyword evidence="3" id="KW-1185">Reference proteome</keyword>
<dbReference type="Gene3D" id="3.40.50.1950">
    <property type="entry name" value="Flavin prenyltransferase-like"/>
    <property type="match status" value="1"/>
</dbReference>
<comment type="caution">
    <text evidence="2">The sequence shown here is derived from an EMBL/GenBank/DDBJ whole genome shotgun (WGS) entry which is preliminary data.</text>
</comment>
<dbReference type="EMBL" id="BIFT01000001">
    <property type="protein sequence ID" value="GCE27560.1"/>
    <property type="molecule type" value="Genomic_DNA"/>
</dbReference>
<dbReference type="RefSeq" id="WP_126627892.1">
    <property type="nucleotide sequence ID" value="NZ_BIFT01000001.1"/>
</dbReference>
<feature type="domain" description="Flavoprotein" evidence="1">
    <location>
        <begin position="11"/>
        <end position="122"/>
    </location>
</feature>
<dbReference type="OrthoDB" id="161343at2"/>
<proteinExistence type="predicted"/>
<dbReference type="InterPro" id="IPR036551">
    <property type="entry name" value="Flavin_trans-like"/>
</dbReference>
<dbReference type="Pfam" id="PF02441">
    <property type="entry name" value="Flavoprotein"/>
    <property type="match status" value="1"/>
</dbReference>
<evidence type="ECO:0000313" key="2">
    <source>
        <dbReference type="EMBL" id="GCE27560.1"/>
    </source>
</evidence>
<evidence type="ECO:0000259" key="1">
    <source>
        <dbReference type="Pfam" id="PF02441"/>
    </source>
</evidence>
<dbReference type="Proteomes" id="UP000287171">
    <property type="component" value="Unassembled WGS sequence"/>
</dbReference>
<dbReference type="InterPro" id="IPR003382">
    <property type="entry name" value="Flavoprotein"/>
</dbReference>
<dbReference type="AlphaFoldDB" id="A0A402B8D9"/>
<dbReference type="SUPFAM" id="SSF52507">
    <property type="entry name" value="Homo-oligomeric flavin-containing Cys decarboxylases, HFCD"/>
    <property type="match status" value="1"/>
</dbReference>
<protein>
    <recommendedName>
        <fullName evidence="1">Flavoprotein domain-containing protein</fullName>
    </recommendedName>
</protein>
<accession>A0A402B8D9</accession>
<name>A0A402B8D9_9CHLR</name>